<evidence type="ECO:0000313" key="3">
    <source>
        <dbReference type="Proteomes" id="UP000007151"/>
    </source>
</evidence>
<dbReference type="AlphaFoldDB" id="A0A212F825"/>
<name>A0A212F825_DANPL</name>
<evidence type="ECO:0000313" key="2">
    <source>
        <dbReference type="EMBL" id="OWR49871.1"/>
    </source>
</evidence>
<gene>
    <name evidence="2" type="ORF">KGM_212391</name>
</gene>
<feature type="region of interest" description="Disordered" evidence="1">
    <location>
        <begin position="35"/>
        <end position="61"/>
    </location>
</feature>
<dbReference type="KEGG" id="dpl:KGM_212391"/>
<comment type="caution">
    <text evidence="2">The sequence shown here is derived from an EMBL/GenBank/DDBJ whole genome shotgun (WGS) entry which is preliminary data.</text>
</comment>
<feature type="compositionally biased region" description="Basic and acidic residues" evidence="1">
    <location>
        <begin position="43"/>
        <end position="61"/>
    </location>
</feature>
<evidence type="ECO:0000256" key="1">
    <source>
        <dbReference type="SAM" id="MobiDB-lite"/>
    </source>
</evidence>
<accession>A0A212F825</accession>
<organism evidence="2 3">
    <name type="scientific">Danaus plexippus plexippus</name>
    <dbReference type="NCBI Taxonomy" id="278856"/>
    <lineage>
        <taxon>Eukaryota</taxon>
        <taxon>Metazoa</taxon>
        <taxon>Ecdysozoa</taxon>
        <taxon>Arthropoda</taxon>
        <taxon>Hexapoda</taxon>
        <taxon>Insecta</taxon>
        <taxon>Pterygota</taxon>
        <taxon>Neoptera</taxon>
        <taxon>Endopterygota</taxon>
        <taxon>Lepidoptera</taxon>
        <taxon>Glossata</taxon>
        <taxon>Ditrysia</taxon>
        <taxon>Papilionoidea</taxon>
        <taxon>Nymphalidae</taxon>
        <taxon>Danainae</taxon>
        <taxon>Danaini</taxon>
        <taxon>Danaina</taxon>
        <taxon>Danaus</taxon>
        <taxon>Danaus</taxon>
    </lineage>
</organism>
<reference evidence="2 3" key="1">
    <citation type="journal article" date="2011" name="Cell">
        <title>The monarch butterfly genome yields insights into long-distance migration.</title>
        <authorList>
            <person name="Zhan S."/>
            <person name="Merlin C."/>
            <person name="Boore J.L."/>
            <person name="Reppert S.M."/>
        </authorList>
    </citation>
    <scope>NUCLEOTIDE SEQUENCE [LARGE SCALE GENOMIC DNA]</scope>
    <source>
        <strain evidence="2">F-2</strain>
    </source>
</reference>
<protein>
    <submittedName>
        <fullName evidence="2">Uncharacterized protein</fullName>
    </submittedName>
</protein>
<keyword evidence="3" id="KW-1185">Reference proteome</keyword>
<sequence length="80" mass="9437">MSFDSTDLTYVHERQLYGSLWHCERRLSITNSQVTPRLQQRAFPEKQSKPEDFARNEQSHEDMSIRDGVLVAVDDGWIRK</sequence>
<dbReference type="InParanoid" id="A0A212F825"/>
<dbReference type="Proteomes" id="UP000007151">
    <property type="component" value="Unassembled WGS sequence"/>
</dbReference>
<dbReference type="EMBL" id="AGBW02009812">
    <property type="protein sequence ID" value="OWR49871.1"/>
    <property type="molecule type" value="Genomic_DNA"/>
</dbReference>
<proteinExistence type="predicted"/>